<dbReference type="AlphaFoldDB" id="A0A1H8JIQ8"/>
<dbReference type="EMBL" id="FODH01000003">
    <property type="protein sequence ID" value="SEN80451.1"/>
    <property type="molecule type" value="Genomic_DNA"/>
</dbReference>
<organism evidence="1 2">
    <name type="scientific">Paenibacillus sophorae</name>
    <dbReference type="NCBI Taxonomy" id="1333845"/>
    <lineage>
        <taxon>Bacteria</taxon>
        <taxon>Bacillati</taxon>
        <taxon>Bacillota</taxon>
        <taxon>Bacilli</taxon>
        <taxon>Bacillales</taxon>
        <taxon>Paenibacillaceae</taxon>
        <taxon>Paenibacillus</taxon>
    </lineage>
</organism>
<proteinExistence type="predicted"/>
<reference evidence="1 2" key="1">
    <citation type="submission" date="2016-10" db="EMBL/GenBank/DDBJ databases">
        <authorList>
            <person name="de Groot N.N."/>
        </authorList>
    </citation>
    <scope>NUCLEOTIDE SEQUENCE [LARGE SCALE GENOMIC DNA]</scope>
    <source>
        <strain evidence="1 2">CGMCC 1.10238</strain>
    </source>
</reference>
<accession>A0A1H8JIQ8</accession>
<evidence type="ECO:0000313" key="2">
    <source>
        <dbReference type="Proteomes" id="UP000198809"/>
    </source>
</evidence>
<dbReference type="STRING" id="1333845.SAMN04487895_10335"/>
<sequence>MSTFSISNQSSCECIIPKLLPDITSMTTVQPVLPEITLYYAAGATDRLSDRGNTVYNEYIFQTIEEANQSGLDYDIATWTNINDAANGGNAYKDVIICTPQGKFVWHVEYEEDVTGELIENDSMYRAVGAPERFSEAVEYHLFWNKGSELVEITNEKGVYKAFIENVNGDTVTIQ</sequence>
<gene>
    <name evidence="1" type="ORF">SAMN04487895_10335</name>
</gene>
<dbReference type="OrthoDB" id="2622924at2"/>
<name>A0A1H8JIQ8_9BACL</name>
<dbReference type="RefSeq" id="WP_036600856.1">
    <property type="nucleotide sequence ID" value="NZ_FODH01000003.1"/>
</dbReference>
<protein>
    <submittedName>
        <fullName evidence="1">Uncharacterized protein</fullName>
    </submittedName>
</protein>
<evidence type="ECO:0000313" key="1">
    <source>
        <dbReference type="EMBL" id="SEN80451.1"/>
    </source>
</evidence>
<dbReference type="Proteomes" id="UP000198809">
    <property type="component" value="Unassembled WGS sequence"/>
</dbReference>